<evidence type="ECO:0000256" key="1">
    <source>
        <dbReference type="SAM" id="SignalP"/>
    </source>
</evidence>
<keyword evidence="1" id="KW-0732">Signal</keyword>
<evidence type="ECO:0008006" key="4">
    <source>
        <dbReference type="Google" id="ProtNLM"/>
    </source>
</evidence>
<dbReference type="RefSeq" id="WP_161004821.1">
    <property type="nucleotide sequence ID" value="NZ_WWCN01000001.1"/>
</dbReference>
<organism evidence="2 3">
    <name type="scientific">Duganella flavida</name>
    <dbReference type="NCBI Taxonomy" id="2692175"/>
    <lineage>
        <taxon>Bacteria</taxon>
        <taxon>Pseudomonadati</taxon>
        <taxon>Pseudomonadota</taxon>
        <taxon>Betaproteobacteria</taxon>
        <taxon>Burkholderiales</taxon>
        <taxon>Oxalobacteraceae</taxon>
        <taxon>Telluria group</taxon>
        <taxon>Duganella</taxon>
    </lineage>
</organism>
<dbReference type="EMBL" id="WWCN01000001">
    <property type="protein sequence ID" value="MYM21268.1"/>
    <property type="molecule type" value="Genomic_DNA"/>
</dbReference>
<dbReference type="Gene3D" id="3.40.190.10">
    <property type="entry name" value="Periplasmic binding protein-like II"/>
    <property type="match status" value="2"/>
</dbReference>
<comment type="caution">
    <text evidence="2">The sequence shown here is derived from an EMBL/GenBank/DDBJ whole genome shotgun (WGS) entry which is preliminary data.</text>
</comment>
<evidence type="ECO:0000313" key="2">
    <source>
        <dbReference type="EMBL" id="MYM21268.1"/>
    </source>
</evidence>
<feature type="chain" id="PRO_5027016652" description="Transporter substrate-binding domain-containing protein" evidence="1">
    <location>
        <begin position="28"/>
        <end position="293"/>
    </location>
</feature>
<sequence>MKPSGPLRRSILMALASLTLGVWNARAAAAVMAYRYWDWGLTPRRDDYQVAVLTLALEKTVATHGPFSVTRVSDAMSTSRINVEIRKGRRVNIHAGPWRDMATDDALERNIRIDIPIMSGLLGYRALVVRKDEMAAFKAIKDAAQLKQKIAGLGRGWVDVTVLRHNGYNVDDSGNVATLVDMLVNKRFDYLPLSVTEADSVLTPQLAVVPDLVLYYPLPTLFYVSISEPKLAERLESGLALAKRDGSLDELVARHFQKEIKQLKSSTTRCLLLSNPTLPKAYAAEPPMLLRKP</sequence>
<proteinExistence type="predicted"/>
<dbReference type="AlphaFoldDB" id="A0A6L8K503"/>
<protein>
    <recommendedName>
        <fullName evidence="4">Transporter substrate-binding domain-containing protein</fullName>
    </recommendedName>
</protein>
<dbReference type="SUPFAM" id="SSF53850">
    <property type="entry name" value="Periplasmic binding protein-like II"/>
    <property type="match status" value="1"/>
</dbReference>
<name>A0A6L8K503_9BURK</name>
<accession>A0A6L8K503</accession>
<gene>
    <name evidence="2" type="ORF">GTP46_01215</name>
</gene>
<dbReference type="Proteomes" id="UP000479335">
    <property type="component" value="Unassembled WGS sequence"/>
</dbReference>
<feature type="signal peptide" evidence="1">
    <location>
        <begin position="1"/>
        <end position="27"/>
    </location>
</feature>
<keyword evidence="3" id="KW-1185">Reference proteome</keyword>
<evidence type="ECO:0000313" key="3">
    <source>
        <dbReference type="Proteomes" id="UP000479335"/>
    </source>
</evidence>
<reference evidence="2 3" key="1">
    <citation type="submission" date="2019-12" db="EMBL/GenBank/DDBJ databases">
        <title>Novel species isolated from a subtropical stream in China.</title>
        <authorList>
            <person name="Lu H."/>
        </authorList>
    </citation>
    <scope>NUCLEOTIDE SEQUENCE [LARGE SCALE GENOMIC DNA]</scope>
    <source>
        <strain evidence="2 3">FT135W</strain>
    </source>
</reference>